<evidence type="ECO:0000256" key="1">
    <source>
        <dbReference type="SAM" id="Phobius"/>
    </source>
</evidence>
<organism evidence="2 3">
    <name type="scientific">Tenacibaculum polynesiense</name>
    <dbReference type="NCBI Taxonomy" id="3137857"/>
    <lineage>
        <taxon>Bacteria</taxon>
        <taxon>Pseudomonadati</taxon>
        <taxon>Bacteroidota</taxon>
        <taxon>Flavobacteriia</taxon>
        <taxon>Flavobacteriales</taxon>
        <taxon>Flavobacteriaceae</taxon>
        <taxon>Tenacibaculum</taxon>
    </lineage>
</organism>
<proteinExistence type="predicted"/>
<comment type="caution">
    <text evidence="2">The sequence shown here is derived from an EMBL/GenBank/DDBJ whole genome shotgun (WGS) entry which is preliminary data.</text>
</comment>
<evidence type="ECO:0008006" key="4">
    <source>
        <dbReference type="Google" id="ProtNLM"/>
    </source>
</evidence>
<protein>
    <recommendedName>
        <fullName evidence="4">DUF3649 domain-containing protein</fullName>
    </recommendedName>
</protein>
<dbReference type="Proteomes" id="UP001497527">
    <property type="component" value="Unassembled WGS sequence"/>
</dbReference>
<sequence>MPANPKHLSKSPSQQFAKISAGIIGGYIVTALFHMCLALWLPNPKEVLITSIYTTFILWCTLLIIPFLFKNGWKAWGLYIAISIVLFGFYYLGNQQNPFV</sequence>
<feature type="transmembrane region" description="Helical" evidence="1">
    <location>
        <begin position="21"/>
        <end position="41"/>
    </location>
</feature>
<reference evidence="2 3" key="1">
    <citation type="submission" date="2024-05" db="EMBL/GenBank/DDBJ databases">
        <authorList>
            <person name="Duchaud E."/>
        </authorList>
    </citation>
    <scope>NUCLEOTIDE SEQUENCE [LARGE SCALE GENOMIC DNA]</scope>
    <source>
        <strain evidence="2">Ena-SAMPLE-TAB-13-05-2024-13:56:06:370-140308</strain>
    </source>
</reference>
<name>A0ABP1F327_9FLAO</name>
<feature type="transmembrane region" description="Helical" evidence="1">
    <location>
        <begin position="76"/>
        <end position="93"/>
    </location>
</feature>
<dbReference type="RefSeq" id="WP_348718120.1">
    <property type="nucleotide sequence ID" value="NZ_CAXJIO010000014.1"/>
</dbReference>
<evidence type="ECO:0000313" key="3">
    <source>
        <dbReference type="Proteomes" id="UP001497527"/>
    </source>
</evidence>
<gene>
    <name evidence="2" type="ORF">T190423A01A_50168</name>
</gene>
<keyword evidence="1" id="KW-0472">Membrane</keyword>
<feature type="transmembrane region" description="Helical" evidence="1">
    <location>
        <begin position="47"/>
        <end position="69"/>
    </location>
</feature>
<keyword evidence="1" id="KW-0812">Transmembrane</keyword>
<accession>A0ABP1F327</accession>
<dbReference type="EMBL" id="CAXJIO010000014">
    <property type="protein sequence ID" value="CAL2103920.1"/>
    <property type="molecule type" value="Genomic_DNA"/>
</dbReference>
<evidence type="ECO:0000313" key="2">
    <source>
        <dbReference type="EMBL" id="CAL2103920.1"/>
    </source>
</evidence>
<keyword evidence="3" id="KW-1185">Reference proteome</keyword>
<keyword evidence="1" id="KW-1133">Transmembrane helix</keyword>